<feature type="transmembrane region" description="Helical" evidence="12">
    <location>
        <begin position="270"/>
        <end position="291"/>
    </location>
</feature>
<proteinExistence type="inferred from homology"/>
<dbReference type="InterPro" id="IPR000990">
    <property type="entry name" value="Innexin"/>
</dbReference>
<reference evidence="13 14" key="1">
    <citation type="journal article" date="2017" name="Gigascience">
        <title>Draft genome of the honey bee ectoparasitic mite, Tropilaelaps mercedesae, is shaped by the parasitic life history.</title>
        <authorList>
            <person name="Dong X."/>
            <person name="Armstrong S.D."/>
            <person name="Xia D."/>
            <person name="Makepeace B.L."/>
            <person name="Darby A.C."/>
            <person name="Kadowaki T."/>
        </authorList>
    </citation>
    <scope>NUCLEOTIDE SEQUENCE [LARGE SCALE GENOMIC DNA]</scope>
    <source>
        <strain evidence="13">Wuxi-XJTLU</strain>
    </source>
</reference>
<keyword evidence="7" id="KW-0965">Cell junction</keyword>
<dbReference type="PRINTS" id="PR01262">
    <property type="entry name" value="INNEXIN"/>
</dbReference>
<evidence type="ECO:0000256" key="8">
    <source>
        <dbReference type="ARBA" id="ARBA00022989"/>
    </source>
</evidence>
<evidence type="ECO:0000256" key="7">
    <source>
        <dbReference type="ARBA" id="ARBA00022949"/>
    </source>
</evidence>
<dbReference type="PROSITE" id="PS51013">
    <property type="entry name" value="PANNEXIN"/>
    <property type="match status" value="1"/>
</dbReference>
<keyword evidence="4" id="KW-1003">Cell membrane</keyword>
<evidence type="ECO:0000256" key="6">
    <source>
        <dbReference type="ARBA" id="ARBA00022868"/>
    </source>
</evidence>
<keyword evidence="11 12" id="KW-0407">Ion channel</keyword>
<keyword evidence="3 12" id="KW-0813">Transport</keyword>
<sequence length="427" mass="49686">MTEVLYQFKSLFKTEYITIDNNVCRLHYKATIALLLACSALVTAKQYFGDPIDCVVPKDSINVKMLDTYCWIHKTFSVEKAFKGDLGNEVAYPGVAPHKNGDKLVYHAYYQWVCFVLFLQAGAFYLPRFIWKLIEGNRIKHLSADLRKPLLNDDKKRRVQLQLLVDYMEATRLRGHVAYFGSMVAIELLNFINIVLQIYLIDWFLGGEFSNYGWRTATFTEWHWEARYDPMIKVFPRMAKCTFRMYGTSGDIQKLDAVCVLPINILNEKIYVILWFWLVGLTLVTALWLVFRAATILVPSLRERLLLSNVCKYDTEAVNAIRYILREVDVGDWFIMYQVSKNIDPLHMAAFVKKLRLRFTKEFDPDDEPAETKTPQSATTRKLVKLISEVKISDRRFEGVVEQPQQLDGLRDTCMMTRKPSFGYESD</sequence>
<dbReference type="GO" id="GO:0005886">
    <property type="term" value="C:plasma membrane"/>
    <property type="evidence" value="ECO:0007669"/>
    <property type="project" value="UniProtKB-SubCell"/>
</dbReference>
<evidence type="ECO:0000256" key="4">
    <source>
        <dbReference type="ARBA" id="ARBA00022475"/>
    </source>
</evidence>
<comment type="subcellular location">
    <subcellularLocation>
        <location evidence="1">Cell junction</location>
        <location evidence="1">Gap junction</location>
    </subcellularLocation>
    <subcellularLocation>
        <location evidence="2 12">Cell membrane</location>
        <topology evidence="2 12">Multi-pass membrane protein</topology>
    </subcellularLocation>
</comment>
<gene>
    <name evidence="12" type="primary">inx</name>
    <name evidence="13" type="ORF">BIW11_00081</name>
</gene>
<comment type="function">
    <text evidence="12">Structural component of the gap junctions.</text>
</comment>
<dbReference type="GO" id="GO:0007602">
    <property type="term" value="P:phototransduction"/>
    <property type="evidence" value="ECO:0007669"/>
    <property type="project" value="TreeGrafter"/>
</dbReference>
<dbReference type="STRING" id="418985.A0A1V9Y2L1"/>
<dbReference type="GO" id="GO:0005243">
    <property type="term" value="F:gap junction channel activity"/>
    <property type="evidence" value="ECO:0007669"/>
    <property type="project" value="TreeGrafter"/>
</dbReference>
<evidence type="ECO:0000256" key="9">
    <source>
        <dbReference type="ARBA" id="ARBA00023065"/>
    </source>
</evidence>
<feature type="transmembrane region" description="Helical" evidence="12">
    <location>
        <begin position="177"/>
        <end position="201"/>
    </location>
</feature>
<evidence type="ECO:0000256" key="2">
    <source>
        <dbReference type="ARBA" id="ARBA00004651"/>
    </source>
</evidence>
<dbReference type="Pfam" id="PF00876">
    <property type="entry name" value="Innexin"/>
    <property type="match status" value="1"/>
</dbReference>
<keyword evidence="14" id="KW-1185">Reference proteome</keyword>
<evidence type="ECO:0000256" key="11">
    <source>
        <dbReference type="ARBA" id="ARBA00023303"/>
    </source>
</evidence>
<keyword evidence="8 12" id="KW-1133">Transmembrane helix</keyword>
<dbReference type="PANTHER" id="PTHR11893">
    <property type="entry name" value="INNEXIN"/>
    <property type="match status" value="1"/>
</dbReference>
<dbReference type="GO" id="GO:0034220">
    <property type="term" value="P:monoatomic ion transmembrane transport"/>
    <property type="evidence" value="ECO:0007669"/>
    <property type="project" value="UniProtKB-KW"/>
</dbReference>
<evidence type="ECO:0000256" key="1">
    <source>
        <dbReference type="ARBA" id="ARBA00004610"/>
    </source>
</evidence>
<protein>
    <recommendedName>
        <fullName evidence="12">Innexin</fullName>
    </recommendedName>
</protein>
<comment type="caution">
    <text evidence="12">Lacks conserved residue(s) required for the propagation of feature annotation.</text>
</comment>
<dbReference type="Proteomes" id="UP000192247">
    <property type="component" value="Unassembled WGS sequence"/>
</dbReference>
<dbReference type="EMBL" id="MNPL01000524">
    <property type="protein sequence ID" value="OQR79945.1"/>
    <property type="molecule type" value="Genomic_DNA"/>
</dbReference>
<dbReference type="AlphaFoldDB" id="A0A1V9Y2L1"/>
<accession>A0A1V9Y2L1</accession>
<evidence type="ECO:0000313" key="13">
    <source>
        <dbReference type="EMBL" id="OQR79945.1"/>
    </source>
</evidence>
<evidence type="ECO:0000313" key="14">
    <source>
        <dbReference type="Proteomes" id="UP000192247"/>
    </source>
</evidence>
<dbReference type="InParanoid" id="A0A1V9Y2L1"/>
<dbReference type="PANTHER" id="PTHR11893:SF41">
    <property type="entry name" value="INNEXIN INX2"/>
    <property type="match status" value="1"/>
</dbReference>
<evidence type="ECO:0000256" key="10">
    <source>
        <dbReference type="ARBA" id="ARBA00023136"/>
    </source>
</evidence>
<feature type="transmembrane region" description="Helical" evidence="12">
    <location>
        <begin position="109"/>
        <end position="131"/>
    </location>
</feature>
<dbReference type="GO" id="GO:0005921">
    <property type="term" value="C:gap junction"/>
    <property type="evidence" value="ECO:0007669"/>
    <property type="project" value="UniProtKB-SubCell"/>
</dbReference>
<evidence type="ECO:0000256" key="3">
    <source>
        <dbReference type="ARBA" id="ARBA00022448"/>
    </source>
</evidence>
<keyword evidence="10 12" id="KW-0472">Membrane</keyword>
<keyword evidence="9 12" id="KW-0406">Ion transport</keyword>
<organism evidence="13 14">
    <name type="scientific">Tropilaelaps mercedesae</name>
    <dbReference type="NCBI Taxonomy" id="418985"/>
    <lineage>
        <taxon>Eukaryota</taxon>
        <taxon>Metazoa</taxon>
        <taxon>Ecdysozoa</taxon>
        <taxon>Arthropoda</taxon>
        <taxon>Chelicerata</taxon>
        <taxon>Arachnida</taxon>
        <taxon>Acari</taxon>
        <taxon>Parasitiformes</taxon>
        <taxon>Mesostigmata</taxon>
        <taxon>Gamasina</taxon>
        <taxon>Dermanyssoidea</taxon>
        <taxon>Laelapidae</taxon>
        <taxon>Tropilaelaps</taxon>
    </lineage>
</organism>
<comment type="caution">
    <text evidence="13">The sequence shown here is derived from an EMBL/GenBank/DDBJ whole genome shotgun (WGS) entry which is preliminary data.</text>
</comment>
<name>A0A1V9Y2L1_9ACAR</name>
<comment type="similarity">
    <text evidence="12">Belongs to the pannexin family.</text>
</comment>
<dbReference type="OrthoDB" id="5867527at2759"/>
<keyword evidence="6" id="KW-0303">Gap junction</keyword>
<evidence type="ECO:0000256" key="5">
    <source>
        <dbReference type="ARBA" id="ARBA00022692"/>
    </source>
</evidence>
<keyword evidence="5 12" id="KW-0812">Transmembrane</keyword>
<evidence type="ECO:0000256" key="12">
    <source>
        <dbReference type="RuleBase" id="RU010713"/>
    </source>
</evidence>